<gene>
    <name evidence="8" type="ORF">WMSIL1_LOCUS10173</name>
</gene>
<dbReference type="InterPro" id="IPR013083">
    <property type="entry name" value="Znf_RING/FYVE/PHD"/>
</dbReference>
<proteinExistence type="predicted"/>
<sequence>MLEDVIEAAEQICHVKMLSEALANGISDESKCDVCRDLSSEDGNEIVFCDKCNIGVHQLCYGIRKIPEDHWFCKRCELGLDLNIKCDLCPFKGGAMKPFKDSIDWAHVSCALWIPAIMFEDPVNMELITGRNAIPLEARVSLCDLCRIPQGITIKCCINGCKGRFHVTCAYDQGLVMDIHSVDAHVRFFAFCRKHSAPDFQDKFKRMAKRHKMPTFETELNQDLSNAPRPSPSNDKSNFLRWPTSELLGHNELNSPAARFHEHVTVEDVDNLLTEQLQSKRGFSKHSPNEGLSSSFSENTYSIPGDIIKLILAYWRIKRRSEFNSPLVHKPPPHWTVDLNKTKKPETQQINDETMILDTVDQKCDYVRNSLKRARTMADMVIQRERRKTDLVQTMRSISDVQLDSVVQDPIGATMDEVISTAHLYEPESDRRFISTLSRRRRGCTRKVITKFVTGNEVVDSIPREELTFCEKAVAMIKEGFARKRGRPRTRPVSEMPTSKWFSYQVDNGDFLVPRMPIRRRGRPRRVLTSVESNAEGKESILSARDNSVEIVSVNVPMEIVDLT</sequence>
<dbReference type="PANTHER" id="PTHR13793:SF107">
    <property type="entry name" value="BROMODOMAIN-CONTAINING PROTEIN HOMOLOG"/>
    <property type="match status" value="1"/>
</dbReference>
<dbReference type="AlphaFoldDB" id="A0A564YWE5"/>
<dbReference type="Pfam" id="PF13832">
    <property type="entry name" value="zf-HC5HC2H_2"/>
    <property type="match status" value="1"/>
</dbReference>
<dbReference type="Proteomes" id="UP000321570">
    <property type="component" value="Unassembled WGS sequence"/>
</dbReference>
<keyword evidence="9" id="KW-1185">Reference proteome</keyword>
<dbReference type="PROSITE" id="PS51805">
    <property type="entry name" value="EPHD"/>
    <property type="match status" value="1"/>
</dbReference>
<dbReference type="PANTHER" id="PTHR13793">
    <property type="entry name" value="PHD FINGER PROTEINS"/>
    <property type="match status" value="1"/>
</dbReference>
<name>A0A564YWE5_HYMDI</name>
<evidence type="ECO:0000256" key="3">
    <source>
        <dbReference type="ARBA" id="ARBA00022833"/>
    </source>
</evidence>
<keyword evidence="2 4" id="KW-0863">Zinc-finger</keyword>
<dbReference type="Gene3D" id="3.30.40.10">
    <property type="entry name" value="Zinc/RING finger domain, C3HC4 (zinc finger)"/>
    <property type="match status" value="2"/>
</dbReference>
<evidence type="ECO:0008006" key="10">
    <source>
        <dbReference type="Google" id="ProtNLM"/>
    </source>
</evidence>
<dbReference type="SMART" id="SM00249">
    <property type="entry name" value="PHD"/>
    <property type="match status" value="2"/>
</dbReference>
<evidence type="ECO:0000313" key="8">
    <source>
        <dbReference type="EMBL" id="VUZ51486.1"/>
    </source>
</evidence>
<evidence type="ECO:0000259" key="6">
    <source>
        <dbReference type="PROSITE" id="PS50016"/>
    </source>
</evidence>
<protein>
    <recommendedName>
        <fullName evidence="10">PHD-type domain-containing protein</fullName>
    </recommendedName>
</protein>
<evidence type="ECO:0000256" key="2">
    <source>
        <dbReference type="ARBA" id="ARBA00022771"/>
    </source>
</evidence>
<organism evidence="8 9">
    <name type="scientific">Hymenolepis diminuta</name>
    <name type="common">Rat tapeworm</name>
    <dbReference type="NCBI Taxonomy" id="6216"/>
    <lineage>
        <taxon>Eukaryota</taxon>
        <taxon>Metazoa</taxon>
        <taxon>Spiralia</taxon>
        <taxon>Lophotrochozoa</taxon>
        <taxon>Platyhelminthes</taxon>
        <taxon>Cestoda</taxon>
        <taxon>Eucestoda</taxon>
        <taxon>Cyclophyllidea</taxon>
        <taxon>Hymenolepididae</taxon>
        <taxon>Hymenolepis</taxon>
    </lineage>
</organism>
<evidence type="ECO:0000313" key="9">
    <source>
        <dbReference type="Proteomes" id="UP000321570"/>
    </source>
</evidence>
<dbReference type="InterPro" id="IPR034732">
    <property type="entry name" value="EPHD"/>
</dbReference>
<evidence type="ECO:0000256" key="5">
    <source>
        <dbReference type="SAM" id="MobiDB-lite"/>
    </source>
</evidence>
<feature type="non-terminal residue" evidence="8">
    <location>
        <position position="564"/>
    </location>
</feature>
<dbReference type="EMBL" id="CABIJS010000444">
    <property type="protein sequence ID" value="VUZ51486.1"/>
    <property type="molecule type" value="Genomic_DNA"/>
</dbReference>
<dbReference type="InterPro" id="IPR050701">
    <property type="entry name" value="Histone_Mod_Regulator"/>
</dbReference>
<keyword evidence="3" id="KW-0862">Zinc</keyword>
<evidence type="ECO:0000259" key="7">
    <source>
        <dbReference type="PROSITE" id="PS51805"/>
    </source>
</evidence>
<keyword evidence="1" id="KW-0479">Metal-binding</keyword>
<dbReference type="CDD" id="cd15492">
    <property type="entry name" value="PHD_BRPF_JADE_like"/>
    <property type="match status" value="1"/>
</dbReference>
<accession>A0A564YWE5</accession>
<dbReference type="PROSITE" id="PS50016">
    <property type="entry name" value="ZF_PHD_2"/>
    <property type="match status" value="1"/>
</dbReference>
<feature type="region of interest" description="Disordered" evidence="5">
    <location>
        <begin position="216"/>
        <end position="236"/>
    </location>
</feature>
<evidence type="ECO:0000256" key="1">
    <source>
        <dbReference type="ARBA" id="ARBA00022723"/>
    </source>
</evidence>
<dbReference type="InterPro" id="IPR011011">
    <property type="entry name" value="Znf_FYVE_PHD"/>
</dbReference>
<dbReference type="SUPFAM" id="SSF57903">
    <property type="entry name" value="FYVE/PHD zinc finger"/>
    <property type="match status" value="1"/>
</dbReference>
<dbReference type="InterPro" id="IPR001965">
    <property type="entry name" value="Znf_PHD"/>
</dbReference>
<feature type="domain" description="PHD-type" evidence="7">
    <location>
        <begin position="83"/>
        <end position="196"/>
    </location>
</feature>
<feature type="domain" description="PHD-type" evidence="6">
    <location>
        <begin position="29"/>
        <end position="79"/>
    </location>
</feature>
<dbReference type="GO" id="GO:0006357">
    <property type="term" value="P:regulation of transcription by RNA polymerase II"/>
    <property type="evidence" value="ECO:0007669"/>
    <property type="project" value="TreeGrafter"/>
</dbReference>
<dbReference type="Pfam" id="PF13831">
    <property type="entry name" value="PHD_2"/>
    <property type="match status" value="1"/>
</dbReference>
<evidence type="ECO:0000256" key="4">
    <source>
        <dbReference type="PROSITE-ProRule" id="PRU00146"/>
    </source>
</evidence>
<dbReference type="GO" id="GO:0008270">
    <property type="term" value="F:zinc ion binding"/>
    <property type="evidence" value="ECO:0007669"/>
    <property type="project" value="UniProtKB-KW"/>
</dbReference>
<reference evidence="8 9" key="1">
    <citation type="submission" date="2019-07" db="EMBL/GenBank/DDBJ databases">
        <authorList>
            <person name="Jastrzebski P J."/>
            <person name="Paukszto L."/>
            <person name="Jastrzebski P J."/>
        </authorList>
    </citation>
    <scope>NUCLEOTIDE SEQUENCE [LARGE SCALE GENOMIC DNA]</scope>
    <source>
        <strain evidence="8 9">WMS-il1</strain>
    </source>
</reference>
<dbReference type="InterPro" id="IPR019787">
    <property type="entry name" value="Znf_PHD-finger"/>
</dbReference>